<evidence type="ECO:0000256" key="1">
    <source>
        <dbReference type="SAM" id="Phobius"/>
    </source>
</evidence>
<protein>
    <submittedName>
        <fullName evidence="2">Uncharacterized protein</fullName>
    </submittedName>
</protein>
<accession>A0A852X428</accession>
<dbReference type="AlphaFoldDB" id="A0A852X428"/>
<gene>
    <name evidence="2" type="ORF">BJY28_002275</name>
</gene>
<organism evidence="2 3">
    <name type="scientific">Janibacter alkaliphilus</name>
    <dbReference type="NCBI Taxonomy" id="1069963"/>
    <lineage>
        <taxon>Bacteria</taxon>
        <taxon>Bacillati</taxon>
        <taxon>Actinomycetota</taxon>
        <taxon>Actinomycetes</taxon>
        <taxon>Micrococcales</taxon>
        <taxon>Intrasporangiaceae</taxon>
        <taxon>Janibacter</taxon>
    </lineage>
</organism>
<keyword evidence="1" id="KW-1133">Transmembrane helix</keyword>
<reference evidence="2 3" key="1">
    <citation type="submission" date="2020-07" db="EMBL/GenBank/DDBJ databases">
        <title>Sequencing the genomes of 1000 actinobacteria strains.</title>
        <authorList>
            <person name="Klenk H.-P."/>
        </authorList>
    </citation>
    <scope>NUCLEOTIDE SEQUENCE [LARGE SCALE GENOMIC DNA]</scope>
    <source>
        <strain evidence="2 3">DSM 24723</strain>
    </source>
</reference>
<keyword evidence="1" id="KW-0472">Membrane</keyword>
<dbReference type="EMBL" id="JACBZX010000001">
    <property type="protein sequence ID" value="NYG37806.1"/>
    <property type="molecule type" value="Genomic_DNA"/>
</dbReference>
<evidence type="ECO:0000313" key="3">
    <source>
        <dbReference type="Proteomes" id="UP000592181"/>
    </source>
</evidence>
<sequence>MSAPTSARAHRDTGWLRSTPVVVRARGGHVELLHGDEVLARHEARTLVVTPRPGFAGATLSVAPRTADGGAGQATHEVLSHQPRWQRVAAVALSGLLFVLAMTTYVVLDSEGLSVTAAVLGSCCALVGLGMLALFAHQRAHRPPEHEAASALDVYAGEGAAVTEPPGLWPRGATAAAHDSAVTVHGDPASGAPQIPGPVRVVGAVLIPTACVAAVVASVVVVLPVDLLTDALLGARAADYARTMVLLLLVPWLAELLWRVMMRRVARTLEPPLGPWLWERYRARRPSGGAWMLLATLAITGVLWVEVVRPSG</sequence>
<keyword evidence="1" id="KW-0812">Transmembrane</keyword>
<feature type="transmembrane region" description="Helical" evidence="1">
    <location>
        <begin position="88"/>
        <end position="108"/>
    </location>
</feature>
<feature type="transmembrane region" description="Helical" evidence="1">
    <location>
        <begin position="288"/>
        <end position="305"/>
    </location>
</feature>
<comment type="caution">
    <text evidence="2">The sequence shown here is derived from an EMBL/GenBank/DDBJ whole genome shotgun (WGS) entry which is preliminary data.</text>
</comment>
<feature type="transmembrane region" description="Helical" evidence="1">
    <location>
        <begin position="201"/>
        <end position="225"/>
    </location>
</feature>
<dbReference type="Proteomes" id="UP000592181">
    <property type="component" value="Unassembled WGS sequence"/>
</dbReference>
<feature type="transmembrane region" description="Helical" evidence="1">
    <location>
        <begin position="114"/>
        <end position="136"/>
    </location>
</feature>
<proteinExistence type="predicted"/>
<keyword evidence="3" id="KW-1185">Reference proteome</keyword>
<dbReference type="RefSeq" id="WP_179463116.1">
    <property type="nucleotide sequence ID" value="NZ_JACBZX010000001.1"/>
</dbReference>
<evidence type="ECO:0000313" key="2">
    <source>
        <dbReference type="EMBL" id="NYG37806.1"/>
    </source>
</evidence>
<feature type="transmembrane region" description="Helical" evidence="1">
    <location>
        <begin position="240"/>
        <end position="258"/>
    </location>
</feature>
<name>A0A852X428_9MICO</name>